<organism evidence="5 6">
    <name type="scientific">Chthoniobacter flavus Ellin428</name>
    <dbReference type="NCBI Taxonomy" id="497964"/>
    <lineage>
        <taxon>Bacteria</taxon>
        <taxon>Pseudomonadati</taxon>
        <taxon>Verrucomicrobiota</taxon>
        <taxon>Spartobacteria</taxon>
        <taxon>Chthoniobacterales</taxon>
        <taxon>Chthoniobacteraceae</taxon>
        <taxon>Chthoniobacter</taxon>
    </lineage>
</organism>
<dbReference type="PANTHER" id="PTHR43179:SF12">
    <property type="entry name" value="GALACTOFURANOSYLTRANSFERASE GLFT2"/>
    <property type="match status" value="1"/>
</dbReference>
<dbReference type="GO" id="GO:0016757">
    <property type="term" value="F:glycosyltransferase activity"/>
    <property type="evidence" value="ECO:0007669"/>
    <property type="project" value="UniProtKB-KW"/>
</dbReference>
<sequence>MSLTVAVCITTHNRRDELTRTLAALATLNPPPDEILIAVDGCQDGTLELLRDKYPQARLLIHEQAQGSIPSRNELAAACRGDIFLSLDDDSYPLETDCIARLRDLFTARPRLAVASFPQRSDEFPASLTATDFGPSQFVGSYANSGAAIRRSVFEQLGGYPGFFFHAYEEPDFALRCAAAGWQVWHEVSITIRHHFTGAQRNEIRTHQRHSRNEFWSVLLRCPAPQCLGVALFRLVRQFGYAGKRGLDWVVREPAWWLAALKGVSRCLAQRQPLPWEKYRAWMELVRTPLASEAEWNAKFGAEAS</sequence>
<evidence type="ECO:0000313" key="5">
    <source>
        <dbReference type="EMBL" id="EDY18354.1"/>
    </source>
</evidence>
<dbReference type="EMBL" id="ABVL01000013">
    <property type="protein sequence ID" value="EDY18354.1"/>
    <property type="molecule type" value="Genomic_DNA"/>
</dbReference>
<evidence type="ECO:0000259" key="4">
    <source>
        <dbReference type="Pfam" id="PF00535"/>
    </source>
</evidence>
<dbReference type="CDD" id="cd00761">
    <property type="entry name" value="Glyco_tranf_GTA_type"/>
    <property type="match status" value="1"/>
</dbReference>
<name>B4D5E9_9BACT</name>
<evidence type="ECO:0000256" key="2">
    <source>
        <dbReference type="ARBA" id="ARBA00022676"/>
    </source>
</evidence>
<dbReference type="eggNOG" id="COG1216">
    <property type="taxonomic scope" value="Bacteria"/>
</dbReference>
<dbReference type="InterPro" id="IPR001173">
    <property type="entry name" value="Glyco_trans_2-like"/>
</dbReference>
<gene>
    <name evidence="5" type="ORF">CfE428DRAFT_4138</name>
</gene>
<dbReference type="Pfam" id="PF00535">
    <property type="entry name" value="Glycos_transf_2"/>
    <property type="match status" value="1"/>
</dbReference>
<feature type="domain" description="Glycosyltransferase 2-like" evidence="4">
    <location>
        <begin position="7"/>
        <end position="132"/>
    </location>
</feature>
<keyword evidence="2" id="KW-0328">Glycosyltransferase</keyword>
<comment type="caution">
    <text evidence="5">The sequence shown here is derived from an EMBL/GenBank/DDBJ whole genome shotgun (WGS) entry which is preliminary data.</text>
</comment>
<reference evidence="5 6" key="1">
    <citation type="journal article" date="2011" name="J. Bacteriol.">
        <title>Genome sequence of Chthoniobacter flavus Ellin428, an aerobic heterotrophic soil bacterium.</title>
        <authorList>
            <person name="Kant R."/>
            <person name="van Passel M.W."/>
            <person name="Palva A."/>
            <person name="Lucas S."/>
            <person name="Lapidus A."/>
            <person name="Glavina Del Rio T."/>
            <person name="Dalin E."/>
            <person name="Tice H."/>
            <person name="Bruce D."/>
            <person name="Goodwin L."/>
            <person name="Pitluck S."/>
            <person name="Larimer F.W."/>
            <person name="Land M.L."/>
            <person name="Hauser L."/>
            <person name="Sangwan P."/>
            <person name="de Vos W.M."/>
            <person name="Janssen P.H."/>
            <person name="Smidt H."/>
        </authorList>
    </citation>
    <scope>NUCLEOTIDE SEQUENCE [LARGE SCALE GENOMIC DNA]</scope>
    <source>
        <strain evidence="5 6">Ellin428</strain>
    </source>
</reference>
<dbReference type="Proteomes" id="UP000005824">
    <property type="component" value="Unassembled WGS sequence"/>
</dbReference>
<dbReference type="InterPro" id="IPR029044">
    <property type="entry name" value="Nucleotide-diphossugar_trans"/>
</dbReference>
<dbReference type="InParanoid" id="B4D5E9"/>
<keyword evidence="3 5" id="KW-0808">Transferase</keyword>
<accession>B4D5E9</accession>
<dbReference type="SUPFAM" id="SSF53448">
    <property type="entry name" value="Nucleotide-diphospho-sugar transferases"/>
    <property type="match status" value="1"/>
</dbReference>
<comment type="similarity">
    <text evidence="1">Belongs to the glycosyltransferase 2 family.</text>
</comment>
<keyword evidence="6" id="KW-1185">Reference proteome</keyword>
<dbReference type="PANTHER" id="PTHR43179">
    <property type="entry name" value="RHAMNOSYLTRANSFERASE WBBL"/>
    <property type="match status" value="1"/>
</dbReference>
<dbReference type="STRING" id="497964.CfE428DRAFT_4138"/>
<dbReference type="RefSeq" id="WP_006981462.1">
    <property type="nucleotide sequence ID" value="NZ_ABVL01000013.1"/>
</dbReference>
<dbReference type="AlphaFoldDB" id="B4D5E9"/>
<proteinExistence type="inferred from homology"/>
<evidence type="ECO:0000256" key="3">
    <source>
        <dbReference type="ARBA" id="ARBA00022679"/>
    </source>
</evidence>
<protein>
    <submittedName>
        <fullName evidence="5">Glycosyl transferase family 2</fullName>
    </submittedName>
</protein>
<evidence type="ECO:0000256" key="1">
    <source>
        <dbReference type="ARBA" id="ARBA00006739"/>
    </source>
</evidence>
<evidence type="ECO:0000313" key="6">
    <source>
        <dbReference type="Proteomes" id="UP000005824"/>
    </source>
</evidence>
<dbReference type="Gene3D" id="3.90.550.10">
    <property type="entry name" value="Spore Coat Polysaccharide Biosynthesis Protein SpsA, Chain A"/>
    <property type="match status" value="1"/>
</dbReference>